<evidence type="ECO:0000313" key="15">
    <source>
        <dbReference type="Proteomes" id="UP001058533"/>
    </source>
</evidence>
<dbReference type="PANTHER" id="PTHR43071">
    <property type="entry name" value="2-AMINO-4-HYDROXY-6-HYDROXYMETHYLDIHYDROPTERIDINE PYROPHOSPHOKINASE"/>
    <property type="match status" value="1"/>
</dbReference>
<evidence type="ECO:0000256" key="10">
    <source>
        <dbReference type="ARBA" id="ARBA00029409"/>
    </source>
</evidence>
<evidence type="ECO:0000256" key="3">
    <source>
        <dbReference type="ARBA" id="ARBA00013253"/>
    </source>
</evidence>
<dbReference type="NCBIfam" id="TIGR01498">
    <property type="entry name" value="folK"/>
    <property type="match status" value="1"/>
</dbReference>
<evidence type="ECO:0000259" key="13">
    <source>
        <dbReference type="PROSITE" id="PS00794"/>
    </source>
</evidence>
<comment type="pathway">
    <text evidence="1">Cofactor biosynthesis; tetrahydrofolate biosynthesis; 2-amino-4-hydroxy-6-hydroxymethyl-7,8-dihydropteridine diphosphate from 7,8-dihydroneopterin triphosphate: step 4/4.</text>
</comment>
<keyword evidence="9" id="KW-0289">Folate biosynthesis</keyword>
<evidence type="ECO:0000256" key="11">
    <source>
        <dbReference type="ARBA" id="ARBA00029766"/>
    </source>
</evidence>
<keyword evidence="15" id="KW-1185">Reference proteome</keyword>
<evidence type="ECO:0000256" key="2">
    <source>
        <dbReference type="ARBA" id="ARBA00005810"/>
    </source>
</evidence>
<dbReference type="PROSITE" id="PS00794">
    <property type="entry name" value="HPPK"/>
    <property type="match status" value="1"/>
</dbReference>
<organism evidence="14 15">
    <name type="scientific">Sphingomonas qomolangmaensis</name>
    <dbReference type="NCBI Taxonomy" id="2918765"/>
    <lineage>
        <taxon>Bacteria</taxon>
        <taxon>Pseudomonadati</taxon>
        <taxon>Pseudomonadota</taxon>
        <taxon>Alphaproteobacteria</taxon>
        <taxon>Sphingomonadales</taxon>
        <taxon>Sphingomonadaceae</taxon>
        <taxon>Sphingomonas</taxon>
    </lineage>
</organism>
<evidence type="ECO:0000256" key="9">
    <source>
        <dbReference type="ARBA" id="ARBA00022909"/>
    </source>
</evidence>
<evidence type="ECO:0000256" key="12">
    <source>
        <dbReference type="ARBA" id="ARBA00033413"/>
    </source>
</evidence>
<comment type="similarity">
    <text evidence="2">Belongs to the HPPK family.</text>
</comment>
<accession>A0ABY5L5Z1</accession>
<dbReference type="Proteomes" id="UP001058533">
    <property type="component" value="Chromosome"/>
</dbReference>
<evidence type="ECO:0000313" key="14">
    <source>
        <dbReference type="EMBL" id="UUL81488.1"/>
    </source>
</evidence>
<dbReference type="Pfam" id="PF01288">
    <property type="entry name" value="HPPK"/>
    <property type="match status" value="1"/>
</dbReference>
<dbReference type="PANTHER" id="PTHR43071:SF1">
    <property type="entry name" value="2-AMINO-4-HYDROXY-6-HYDROXYMETHYLDIHYDROPTERIDINE PYROPHOSPHOKINASE"/>
    <property type="match status" value="1"/>
</dbReference>
<dbReference type="EMBL" id="CP101740">
    <property type="protein sequence ID" value="UUL81488.1"/>
    <property type="molecule type" value="Genomic_DNA"/>
</dbReference>
<dbReference type="Gene3D" id="3.30.70.560">
    <property type="entry name" value="7,8-Dihydro-6-hydroxymethylpterin-pyrophosphokinase HPPK"/>
    <property type="match status" value="1"/>
</dbReference>
<name>A0ABY5L5Z1_9SPHN</name>
<evidence type="ECO:0000256" key="8">
    <source>
        <dbReference type="ARBA" id="ARBA00022840"/>
    </source>
</evidence>
<evidence type="ECO:0000256" key="1">
    <source>
        <dbReference type="ARBA" id="ARBA00005051"/>
    </source>
</evidence>
<comment type="function">
    <text evidence="10">Catalyzes the transfer of pyrophosphate from adenosine triphosphate (ATP) to 6-hydroxymethyl-7,8-dihydropterin, an enzymatic step in folate biosynthesis pathway.</text>
</comment>
<sequence length="164" mass="17445">MQEATYLIALGSNRWSRHGGPRATLAAAVAALPGVIAAAPIVETAPIGPSRRRFANGAVLLRSDLPPPAMLAALKAIEAGFGRRPGQRWGARVLDLDIILWSGGIFTARSLAIPHVAFRSRSFALAPAAAIAPRWRDPVTGLSLAQLAARLARLRPVDRKRARP</sequence>
<evidence type="ECO:0000256" key="5">
    <source>
        <dbReference type="ARBA" id="ARBA00022679"/>
    </source>
</evidence>
<keyword evidence="7" id="KW-0418">Kinase</keyword>
<dbReference type="GO" id="GO:0003848">
    <property type="term" value="F:2-amino-4-hydroxy-6-hydroxymethyldihydropteridine diphosphokinase activity"/>
    <property type="evidence" value="ECO:0007669"/>
    <property type="project" value="UniProtKB-EC"/>
</dbReference>
<evidence type="ECO:0000256" key="4">
    <source>
        <dbReference type="ARBA" id="ARBA00016218"/>
    </source>
</evidence>
<dbReference type="CDD" id="cd00483">
    <property type="entry name" value="HPPK"/>
    <property type="match status" value="1"/>
</dbReference>
<evidence type="ECO:0000256" key="7">
    <source>
        <dbReference type="ARBA" id="ARBA00022777"/>
    </source>
</evidence>
<protein>
    <recommendedName>
        <fullName evidence="4">2-amino-4-hydroxy-6-hydroxymethyldihydropteridine pyrophosphokinase</fullName>
        <ecNumber evidence="3">2.7.6.3</ecNumber>
    </recommendedName>
    <alternativeName>
        <fullName evidence="11">6-hydroxymethyl-7,8-dihydropterin pyrophosphokinase</fullName>
    </alternativeName>
    <alternativeName>
        <fullName evidence="12">7,8-dihydro-6-hydroxymethylpterin-pyrophosphokinase</fullName>
    </alternativeName>
</protein>
<keyword evidence="8" id="KW-0067">ATP-binding</keyword>
<dbReference type="SUPFAM" id="SSF55083">
    <property type="entry name" value="6-hydroxymethyl-7,8-dihydropterin pyrophosphokinase, HPPK"/>
    <property type="match status" value="1"/>
</dbReference>
<keyword evidence="5 14" id="KW-0808">Transferase</keyword>
<gene>
    <name evidence="14" type="primary">folK</name>
    <name evidence="14" type="ORF">NMP03_09710</name>
</gene>
<proteinExistence type="inferred from homology"/>
<dbReference type="InterPro" id="IPR035907">
    <property type="entry name" value="Hppk_sf"/>
</dbReference>
<dbReference type="InterPro" id="IPR000550">
    <property type="entry name" value="Hppk"/>
</dbReference>
<reference evidence="14" key="1">
    <citation type="submission" date="2022-07" db="EMBL/GenBank/DDBJ databases">
        <title>Sphingomonas sp. nov., a novel bacterium isolated from the north slope of the Mount Everest.</title>
        <authorList>
            <person name="Cui X."/>
            <person name="Liu Y."/>
        </authorList>
    </citation>
    <scope>NUCLEOTIDE SEQUENCE</scope>
    <source>
        <strain evidence="14">S5-59</strain>
    </source>
</reference>
<dbReference type="EC" id="2.7.6.3" evidence="3"/>
<keyword evidence="6" id="KW-0547">Nucleotide-binding</keyword>
<evidence type="ECO:0000256" key="6">
    <source>
        <dbReference type="ARBA" id="ARBA00022741"/>
    </source>
</evidence>
<feature type="domain" description="7,8-dihydro-6-hydroxymethylpterin-pyrophosphokinase" evidence="13">
    <location>
        <begin position="88"/>
        <end position="99"/>
    </location>
</feature>